<evidence type="ECO:0000313" key="3">
    <source>
        <dbReference type="Proteomes" id="UP001341840"/>
    </source>
</evidence>
<keyword evidence="3" id="KW-1185">Reference proteome</keyword>
<evidence type="ECO:0000313" key="2">
    <source>
        <dbReference type="EMBL" id="MED6187124.1"/>
    </source>
</evidence>
<name>A0ABU6WP90_9FABA</name>
<proteinExistence type="predicted"/>
<comment type="caution">
    <text evidence="2">The sequence shown here is derived from an EMBL/GenBank/DDBJ whole genome shotgun (WGS) entry which is preliminary data.</text>
</comment>
<reference evidence="2 3" key="1">
    <citation type="journal article" date="2023" name="Plants (Basel)">
        <title>Bridging the Gap: Combining Genomics and Transcriptomics Approaches to Understand Stylosanthes scabra, an Orphan Legume from the Brazilian Caatinga.</title>
        <authorList>
            <person name="Ferreira-Neto J.R.C."/>
            <person name="da Silva M.D."/>
            <person name="Binneck E."/>
            <person name="de Melo N.F."/>
            <person name="da Silva R.H."/>
            <person name="de Melo A.L.T.M."/>
            <person name="Pandolfi V."/>
            <person name="Bustamante F.O."/>
            <person name="Brasileiro-Vidal A.C."/>
            <person name="Benko-Iseppon A.M."/>
        </authorList>
    </citation>
    <scope>NUCLEOTIDE SEQUENCE [LARGE SCALE GENOMIC DNA]</scope>
    <source>
        <tissue evidence="2">Leaves</tissue>
    </source>
</reference>
<feature type="compositionally biased region" description="Low complexity" evidence="1">
    <location>
        <begin position="106"/>
        <end position="121"/>
    </location>
</feature>
<dbReference type="EMBL" id="JASCZI010182133">
    <property type="protein sequence ID" value="MED6187124.1"/>
    <property type="molecule type" value="Genomic_DNA"/>
</dbReference>
<protein>
    <submittedName>
        <fullName evidence="2">Uncharacterized protein</fullName>
    </submittedName>
</protein>
<feature type="region of interest" description="Disordered" evidence="1">
    <location>
        <begin position="97"/>
        <end position="124"/>
    </location>
</feature>
<evidence type="ECO:0000256" key="1">
    <source>
        <dbReference type="SAM" id="MobiDB-lite"/>
    </source>
</evidence>
<dbReference type="Proteomes" id="UP001341840">
    <property type="component" value="Unassembled WGS sequence"/>
</dbReference>
<organism evidence="2 3">
    <name type="scientific">Stylosanthes scabra</name>
    <dbReference type="NCBI Taxonomy" id="79078"/>
    <lineage>
        <taxon>Eukaryota</taxon>
        <taxon>Viridiplantae</taxon>
        <taxon>Streptophyta</taxon>
        <taxon>Embryophyta</taxon>
        <taxon>Tracheophyta</taxon>
        <taxon>Spermatophyta</taxon>
        <taxon>Magnoliopsida</taxon>
        <taxon>eudicotyledons</taxon>
        <taxon>Gunneridae</taxon>
        <taxon>Pentapetalae</taxon>
        <taxon>rosids</taxon>
        <taxon>fabids</taxon>
        <taxon>Fabales</taxon>
        <taxon>Fabaceae</taxon>
        <taxon>Papilionoideae</taxon>
        <taxon>50 kb inversion clade</taxon>
        <taxon>dalbergioids sensu lato</taxon>
        <taxon>Dalbergieae</taxon>
        <taxon>Pterocarpus clade</taxon>
        <taxon>Stylosanthes</taxon>
    </lineage>
</organism>
<sequence>MFRRTPKSLFGRALLVHNHLSHKPPTFCLGTSSYVGSPKTPQRYIPYIDAVCRDSPQHNRLVMSDQTGGVWCTMIILLINNTGIVNNDTEVDRLMTSMETRESSQRKNSSSGQSINSRSTNIPSSRVRGICSGYWA</sequence>
<accession>A0ABU6WP90</accession>
<gene>
    <name evidence="2" type="ORF">PIB30_073408</name>
</gene>